<comment type="function">
    <text evidence="4">May be an activator protein for the gylABX operon.</text>
</comment>
<dbReference type="InterPro" id="IPR050707">
    <property type="entry name" value="HTH_MetabolicPath_Reg"/>
</dbReference>
<dbReference type="Proteomes" id="UP000450917">
    <property type="component" value="Unassembled WGS sequence"/>
</dbReference>
<dbReference type="SMART" id="SM00346">
    <property type="entry name" value="HTH_ICLR"/>
    <property type="match status" value="1"/>
</dbReference>
<dbReference type="GO" id="GO:0045892">
    <property type="term" value="P:negative regulation of DNA-templated transcription"/>
    <property type="evidence" value="ECO:0007669"/>
    <property type="project" value="UniProtKB-ARBA"/>
</dbReference>
<keyword evidence="3" id="KW-0804">Transcription</keyword>
<evidence type="ECO:0000256" key="4">
    <source>
        <dbReference type="ARBA" id="ARBA00058938"/>
    </source>
</evidence>
<evidence type="ECO:0000313" key="9">
    <source>
        <dbReference type="Proteomes" id="UP000450917"/>
    </source>
</evidence>
<evidence type="ECO:0000259" key="7">
    <source>
        <dbReference type="PROSITE" id="PS51078"/>
    </source>
</evidence>
<sequence length="266" mass="29302">MCMMKEEMTMKSTEDERLSSVQNAIRLLNVFSVEEAELGISELSDKLGIAKSTVHRLVTTLASEGFIAKDKNTNQYRLGISILALSNVLTSTMPVHQAALPVLHELGKKTKESFLFGIFRGDEVIFLNRIVGGLDFIPALSEIGSRVPAHCTSSGQVFLAYQPKEVVDRIINKGLKRYTKTTITEAHLMHALLRKVREQGYAVSIGELHEGITSIAAPIRNAKGQVVATVSMPGPAQRITPDNIPLLTKHVLQAAKEISLRYQQLK</sequence>
<reference evidence="8 9" key="1">
    <citation type="submission" date="2019-11" db="EMBL/GenBank/DDBJ databases">
        <title>Draft genome sequences of five Paenibacillus species of dairy origin.</title>
        <authorList>
            <person name="Olajide A.M."/>
            <person name="Chen S."/>
            <person name="Lapointe G."/>
        </authorList>
    </citation>
    <scope>NUCLEOTIDE SEQUENCE [LARGE SCALE GENOMIC DNA]</scope>
    <source>
        <strain evidence="8 9">2CS3</strain>
    </source>
</reference>
<evidence type="ECO:0000259" key="6">
    <source>
        <dbReference type="PROSITE" id="PS51077"/>
    </source>
</evidence>
<evidence type="ECO:0000256" key="1">
    <source>
        <dbReference type="ARBA" id="ARBA00023015"/>
    </source>
</evidence>
<dbReference type="Gene3D" id="3.30.450.40">
    <property type="match status" value="1"/>
</dbReference>
<keyword evidence="9" id="KW-1185">Reference proteome</keyword>
<organism evidence="8 9">
    <name type="scientific">Paenibacillus validus</name>
    <dbReference type="NCBI Taxonomy" id="44253"/>
    <lineage>
        <taxon>Bacteria</taxon>
        <taxon>Bacillati</taxon>
        <taxon>Bacillota</taxon>
        <taxon>Bacilli</taxon>
        <taxon>Bacillales</taxon>
        <taxon>Paenibacillaceae</taxon>
        <taxon>Paenibacillus</taxon>
    </lineage>
</organism>
<accession>A0A7X3CUJ2</accession>
<feature type="domain" description="IclR-ED" evidence="7">
    <location>
        <begin position="81"/>
        <end position="264"/>
    </location>
</feature>
<dbReference type="PROSITE" id="PS51078">
    <property type="entry name" value="ICLR_ED"/>
    <property type="match status" value="1"/>
</dbReference>
<dbReference type="InterPro" id="IPR029016">
    <property type="entry name" value="GAF-like_dom_sf"/>
</dbReference>
<keyword evidence="2" id="KW-0238">DNA-binding</keyword>
<dbReference type="AlphaFoldDB" id="A0A7X3CUJ2"/>
<keyword evidence="1" id="KW-0805">Transcription regulation</keyword>
<dbReference type="Gene3D" id="1.10.10.10">
    <property type="entry name" value="Winged helix-like DNA-binding domain superfamily/Winged helix DNA-binding domain"/>
    <property type="match status" value="1"/>
</dbReference>
<dbReference type="SUPFAM" id="SSF55781">
    <property type="entry name" value="GAF domain-like"/>
    <property type="match status" value="1"/>
</dbReference>
<feature type="domain" description="HTH iclR-type" evidence="6">
    <location>
        <begin position="18"/>
        <end position="80"/>
    </location>
</feature>
<dbReference type="Pfam" id="PF01614">
    <property type="entry name" value="IclR_C"/>
    <property type="match status" value="1"/>
</dbReference>
<dbReference type="GO" id="GO:0003677">
    <property type="term" value="F:DNA binding"/>
    <property type="evidence" value="ECO:0007669"/>
    <property type="project" value="UniProtKB-KW"/>
</dbReference>
<dbReference type="GO" id="GO:0003700">
    <property type="term" value="F:DNA-binding transcription factor activity"/>
    <property type="evidence" value="ECO:0007669"/>
    <property type="project" value="TreeGrafter"/>
</dbReference>
<evidence type="ECO:0000256" key="2">
    <source>
        <dbReference type="ARBA" id="ARBA00023125"/>
    </source>
</evidence>
<evidence type="ECO:0000256" key="5">
    <source>
        <dbReference type="ARBA" id="ARBA00070406"/>
    </source>
</evidence>
<dbReference type="FunFam" id="1.10.10.10:FF:000056">
    <property type="entry name" value="IclR family transcriptional regulator"/>
    <property type="match status" value="1"/>
</dbReference>
<name>A0A7X3CUJ2_9BACL</name>
<dbReference type="InterPro" id="IPR014757">
    <property type="entry name" value="Tscrpt_reg_IclR_C"/>
</dbReference>
<dbReference type="InterPro" id="IPR005471">
    <property type="entry name" value="Tscrpt_reg_IclR_N"/>
</dbReference>
<dbReference type="SUPFAM" id="SSF46785">
    <property type="entry name" value="Winged helix' DNA-binding domain"/>
    <property type="match status" value="1"/>
</dbReference>
<dbReference type="Pfam" id="PF09339">
    <property type="entry name" value="HTH_IclR"/>
    <property type="match status" value="1"/>
</dbReference>
<dbReference type="PANTHER" id="PTHR30136">
    <property type="entry name" value="HELIX-TURN-HELIX TRANSCRIPTIONAL REGULATOR, ICLR FAMILY"/>
    <property type="match status" value="1"/>
</dbReference>
<evidence type="ECO:0000256" key="3">
    <source>
        <dbReference type="ARBA" id="ARBA00023163"/>
    </source>
</evidence>
<proteinExistence type="predicted"/>
<dbReference type="EMBL" id="WNZX01000013">
    <property type="protein sequence ID" value="MUG72174.1"/>
    <property type="molecule type" value="Genomic_DNA"/>
</dbReference>
<dbReference type="InterPro" id="IPR036390">
    <property type="entry name" value="WH_DNA-bd_sf"/>
</dbReference>
<comment type="caution">
    <text evidence="8">The sequence shown here is derived from an EMBL/GenBank/DDBJ whole genome shotgun (WGS) entry which is preliminary data.</text>
</comment>
<dbReference type="PROSITE" id="PS51077">
    <property type="entry name" value="HTH_ICLR"/>
    <property type="match status" value="1"/>
</dbReference>
<gene>
    <name evidence="8" type="ORF">GNP93_15990</name>
</gene>
<evidence type="ECO:0000313" key="8">
    <source>
        <dbReference type="EMBL" id="MUG72174.1"/>
    </source>
</evidence>
<dbReference type="InterPro" id="IPR036388">
    <property type="entry name" value="WH-like_DNA-bd_sf"/>
</dbReference>
<dbReference type="PANTHER" id="PTHR30136:SF35">
    <property type="entry name" value="HTH-TYPE TRANSCRIPTIONAL REGULATOR RV1719"/>
    <property type="match status" value="1"/>
</dbReference>
<protein>
    <recommendedName>
        <fullName evidence="5">Glycerol operon regulatory protein</fullName>
    </recommendedName>
</protein>